<dbReference type="OrthoDB" id="2973282at2759"/>
<dbReference type="EMBL" id="KN837483">
    <property type="protein sequence ID" value="KIJ24502.1"/>
    <property type="molecule type" value="Genomic_DNA"/>
</dbReference>
<evidence type="ECO:0008006" key="3">
    <source>
        <dbReference type="Google" id="ProtNLM"/>
    </source>
</evidence>
<evidence type="ECO:0000313" key="1">
    <source>
        <dbReference type="EMBL" id="KIJ24502.1"/>
    </source>
</evidence>
<accession>A0A0C9U5X6</accession>
<gene>
    <name evidence="1" type="ORF">M422DRAFT_274702</name>
</gene>
<name>A0A0C9U5X6_SPHS4</name>
<dbReference type="Proteomes" id="UP000054279">
    <property type="component" value="Unassembled WGS sequence"/>
</dbReference>
<sequence>MTVTSFVTSVTLRNPLLGSAHNSTSEKQNIELIKVLSAGGPITEEIRLPTELFGEIFKWSVAMTDRDSLTTPVSPPFVFTRVSRLWRSIAFSLQELWGYLGIGPRSNFNIYQVINMYLTHCSPMRSLTISAFPPIPTQDEESQDVQTIFRIGSMLVNAVNILANEGVILLSLESVVLDISVASYDALEQFLDNCSMLKQLWITVAPVVAFQGDTSIKETSLCLLERLELKLPSKFTAFSGTDGRVRKWAKIVKISKNPS</sequence>
<proteinExistence type="predicted"/>
<dbReference type="HOGENOM" id="CLU_1074305_0_0_1"/>
<protein>
    <recommendedName>
        <fullName evidence="3">F-box domain-containing protein</fullName>
    </recommendedName>
</protein>
<dbReference type="AlphaFoldDB" id="A0A0C9U5X6"/>
<organism evidence="1 2">
    <name type="scientific">Sphaerobolus stellatus (strain SS14)</name>
    <dbReference type="NCBI Taxonomy" id="990650"/>
    <lineage>
        <taxon>Eukaryota</taxon>
        <taxon>Fungi</taxon>
        <taxon>Dikarya</taxon>
        <taxon>Basidiomycota</taxon>
        <taxon>Agaricomycotina</taxon>
        <taxon>Agaricomycetes</taxon>
        <taxon>Phallomycetidae</taxon>
        <taxon>Geastrales</taxon>
        <taxon>Sphaerobolaceae</taxon>
        <taxon>Sphaerobolus</taxon>
    </lineage>
</organism>
<evidence type="ECO:0000313" key="2">
    <source>
        <dbReference type="Proteomes" id="UP000054279"/>
    </source>
</evidence>
<keyword evidence="2" id="KW-1185">Reference proteome</keyword>
<reference evidence="1 2" key="1">
    <citation type="submission" date="2014-06" db="EMBL/GenBank/DDBJ databases">
        <title>Evolutionary Origins and Diversification of the Mycorrhizal Mutualists.</title>
        <authorList>
            <consortium name="DOE Joint Genome Institute"/>
            <consortium name="Mycorrhizal Genomics Consortium"/>
            <person name="Kohler A."/>
            <person name="Kuo A."/>
            <person name="Nagy L.G."/>
            <person name="Floudas D."/>
            <person name="Copeland A."/>
            <person name="Barry K.W."/>
            <person name="Cichocki N."/>
            <person name="Veneault-Fourrey C."/>
            <person name="LaButti K."/>
            <person name="Lindquist E.A."/>
            <person name="Lipzen A."/>
            <person name="Lundell T."/>
            <person name="Morin E."/>
            <person name="Murat C."/>
            <person name="Riley R."/>
            <person name="Ohm R."/>
            <person name="Sun H."/>
            <person name="Tunlid A."/>
            <person name="Henrissat B."/>
            <person name="Grigoriev I.V."/>
            <person name="Hibbett D.S."/>
            <person name="Martin F."/>
        </authorList>
    </citation>
    <scope>NUCLEOTIDE SEQUENCE [LARGE SCALE GENOMIC DNA]</scope>
    <source>
        <strain evidence="1 2">SS14</strain>
    </source>
</reference>